<dbReference type="EC" id="1.1.1.-" evidence="2"/>
<protein>
    <submittedName>
        <fullName evidence="2">Aldo-keto reductase family protein</fullName>
        <ecNumber evidence="2">1.1.1.-</ecNumber>
    </submittedName>
</protein>
<dbReference type="AlphaFoldDB" id="A0AAD9D4P9"/>
<accession>A0AAD9D4P9</accession>
<evidence type="ECO:0000313" key="3">
    <source>
        <dbReference type="Proteomes" id="UP001224775"/>
    </source>
</evidence>
<comment type="caution">
    <text evidence="2">The sequence shown here is derived from an EMBL/GenBank/DDBJ whole genome shotgun (WGS) entry which is preliminary data.</text>
</comment>
<evidence type="ECO:0000313" key="2">
    <source>
        <dbReference type="EMBL" id="KAK1733662.1"/>
    </source>
</evidence>
<dbReference type="Proteomes" id="UP001224775">
    <property type="component" value="Unassembled WGS sequence"/>
</dbReference>
<dbReference type="InterPro" id="IPR023210">
    <property type="entry name" value="NADP_OxRdtase_dom"/>
</dbReference>
<sequence>MVMDRAKSLLLSESAFYAAAVSSVVDQEKHYSSSSSTDNRRAGFARRYSSFDLSTTTHNENVINVAKSFLSTSCPELLTILESHSDQKSAQDRLIKIGRNINATLRYSHEATERFESGEELFPGIWTAEEAEEVGNEVDRKMKSDGSLQLLVQECTNLAKMLTSSDGTMKCPTVRYGRTEIQMPLVSLGCMRFQQTWNRGGKPVKSADQIEKECQENLVNILKHSLHCGVNHIETAQGYGCSELQIGMALKQLFDEGVCKREDLIIQTKGGISSSTKKSDYKSSILQQIERLGVGYLDLFSVHGLNTEDHYNWLFDHGEEKGNLIDALKELRAEGKIRHIGFSTHAPAHIIKKAIESDVFDYLNLHYHFMGSYTASGDGTDAQWEGNTENIRLAKKHDMGIFIISPYDKGGRLYAPSNLAREIMLPDLEPMEYGSLWLWDKGTHTIVCGAARPSDLDQPVLAAIRSSTDKAKEDLAVVSRRIKEREEQILGKDWAESWHVGLPNYSQSEQRGFQIGNIVWLYNTILMYGMLDFAKDRYGTLTGNAKRWDSNKTWKENVFANPGFNWMPGCAYDEAYDYASELKDVPEQNLPRVLEAMDFVHKWCAAKESTSNDEKKEGDEAVTIPLEYQTAYDMRPWTAFPER</sequence>
<organism evidence="2 3">
    <name type="scientific">Skeletonema marinoi</name>
    <dbReference type="NCBI Taxonomy" id="267567"/>
    <lineage>
        <taxon>Eukaryota</taxon>
        <taxon>Sar</taxon>
        <taxon>Stramenopiles</taxon>
        <taxon>Ochrophyta</taxon>
        <taxon>Bacillariophyta</taxon>
        <taxon>Coscinodiscophyceae</taxon>
        <taxon>Thalassiosirophycidae</taxon>
        <taxon>Thalassiosirales</taxon>
        <taxon>Skeletonemataceae</taxon>
        <taxon>Skeletonema</taxon>
        <taxon>Skeletonema marinoi-dohrnii complex</taxon>
    </lineage>
</organism>
<dbReference type="PANTHER" id="PTHR43312:SF2">
    <property type="entry name" value="OXIDOREDUCTASE"/>
    <property type="match status" value="1"/>
</dbReference>
<reference evidence="2" key="1">
    <citation type="submission" date="2023-06" db="EMBL/GenBank/DDBJ databases">
        <title>Survivors Of The Sea: Transcriptome response of Skeletonema marinoi to long-term dormancy.</title>
        <authorList>
            <person name="Pinder M.I.M."/>
            <person name="Kourtchenko O."/>
            <person name="Robertson E.K."/>
            <person name="Larsson T."/>
            <person name="Maumus F."/>
            <person name="Osuna-Cruz C.M."/>
            <person name="Vancaester E."/>
            <person name="Stenow R."/>
            <person name="Vandepoele K."/>
            <person name="Ploug H."/>
            <person name="Bruchert V."/>
            <person name="Godhe A."/>
            <person name="Topel M."/>
        </authorList>
    </citation>
    <scope>NUCLEOTIDE SEQUENCE</scope>
    <source>
        <strain evidence="2">R05AC</strain>
    </source>
</reference>
<evidence type="ECO:0000259" key="1">
    <source>
        <dbReference type="Pfam" id="PF00248"/>
    </source>
</evidence>
<dbReference type="InterPro" id="IPR053135">
    <property type="entry name" value="AKR2_Oxidoreductase"/>
</dbReference>
<proteinExistence type="predicted"/>
<feature type="domain" description="NADP-dependent oxidoreductase" evidence="1">
    <location>
        <begin position="188"/>
        <end position="410"/>
    </location>
</feature>
<dbReference type="Gene3D" id="3.20.20.100">
    <property type="entry name" value="NADP-dependent oxidoreductase domain"/>
    <property type="match status" value="1"/>
</dbReference>
<dbReference type="GO" id="GO:0016491">
    <property type="term" value="F:oxidoreductase activity"/>
    <property type="evidence" value="ECO:0007669"/>
    <property type="project" value="UniProtKB-KW"/>
</dbReference>
<dbReference type="SUPFAM" id="SSF51430">
    <property type="entry name" value="NAD(P)-linked oxidoreductase"/>
    <property type="match status" value="1"/>
</dbReference>
<keyword evidence="2" id="KW-0560">Oxidoreductase</keyword>
<dbReference type="EMBL" id="JATAAI010000046">
    <property type="protein sequence ID" value="KAK1733662.1"/>
    <property type="molecule type" value="Genomic_DNA"/>
</dbReference>
<dbReference type="Pfam" id="PF00248">
    <property type="entry name" value="Aldo_ket_red"/>
    <property type="match status" value="1"/>
</dbReference>
<name>A0AAD9D4P9_9STRA</name>
<keyword evidence="3" id="KW-1185">Reference proteome</keyword>
<dbReference type="InterPro" id="IPR036812">
    <property type="entry name" value="NAD(P)_OxRdtase_dom_sf"/>
</dbReference>
<gene>
    <name evidence="2" type="ORF">QTG54_015705</name>
</gene>
<dbReference type="PANTHER" id="PTHR43312">
    <property type="entry name" value="D-THREO-ALDOSE 1-DEHYDROGENASE"/>
    <property type="match status" value="1"/>
</dbReference>